<feature type="compositionally biased region" description="Low complexity" evidence="1">
    <location>
        <begin position="30"/>
        <end position="47"/>
    </location>
</feature>
<dbReference type="PANTHER" id="PTHR33375:SF1">
    <property type="entry name" value="CHROMOSOME-PARTITIONING PROTEIN PARB-RELATED"/>
    <property type="match status" value="1"/>
</dbReference>
<dbReference type="EMBL" id="BAAAQN010000017">
    <property type="protein sequence ID" value="GAA2031352.1"/>
    <property type="molecule type" value="Genomic_DNA"/>
</dbReference>
<evidence type="ECO:0000313" key="4">
    <source>
        <dbReference type="Proteomes" id="UP001500751"/>
    </source>
</evidence>
<name>A0ABP5FRT0_9ACTN</name>
<evidence type="ECO:0000313" key="3">
    <source>
        <dbReference type="EMBL" id="GAA2031352.1"/>
    </source>
</evidence>
<feature type="region of interest" description="Disordered" evidence="1">
    <location>
        <begin position="528"/>
        <end position="576"/>
    </location>
</feature>
<organism evidence="3 4">
    <name type="scientific">Catenulispora yoronensis</name>
    <dbReference type="NCBI Taxonomy" id="450799"/>
    <lineage>
        <taxon>Bacteria</taxon>
        <taxon>Bacillati</taxon>
        <taxon>Actinomycetota</taxon>
        <taxon>Actinomycetes</taxon>
        <taxon>Catenulisporales</taxon>
        <taxon>Catenulisporaceae</taxon>
        <taxon>Catenulispora</taxon>
    </lineage>
</organism>
<dbReference type="Pfam" id="PF02195">
    <property type="entry name" value="ParB_N"/>
    <property type="match status" value="1"/>
</dbReference>
<dbReference type="SUPFAM" id="SSF110849">
    <property type="entry name" value="ParB/Sulfiredoxin"/>
    <property type="match status" value="1"/>
</dbReference>
<dbReference type="SMART" id="SM00470">
    <property type="entry name" value="ParB"/>
    <property type="match status" value="1"/>
</dbReference>
<reference evidence="4" key="1">
    <citation type="journal article" date="2019" name="Int. J. Syst. Evol. Microbiol.">
        <title>The Global Catalogue of Microorganisms (GCM) 10K type strain sequencing project: providing services to taxonomists for standard genome sequencing and annotation.</title>
        <authorList>
            <consortium name="The Broad Institute Genomics Platform"/>
            <consortium name="The Broad Institute Genome Sequencing Center for Infectious Disease"/>
            <person name="Wu L."/>
            <person name="Ma J."/>
        </authorList>
    </citation>
    <scope>NUCLEOTIDE SEQUENCE [LARGE SCALE GENOMIC DNA]</scope>
    <source>
        <strain evidence="4">JCM 16014</strain>
    </source>
</reference>
<feature type="region of interest" description="Disordered" evidence="1">
    <location>
        <begin position="1"/>
        <end position="57"/>
    </location>
</feature>
<dbReference type="InterPro" id="IPR036086">
    <property type="entry name" value="ParB/Sulfiredoxin_sf"/>
</dbReference>
<keyword evidence="4" id="KW-1185">Reference proteome</keyword>
<feature type="domain" description="ParB-like N-terminal" evidence="2">
    <location>
        <begin position="64"/>
        <end position="152"/>
    </location>
</feature>
<dbReference type="RefSeq" id="WP_344666578.1">
    <property type="nucleotide sequence ID" value="NZ_BAAAQN010000017.1"/>
</dbReference>
<dbReference type="InterPro" id="IPR003115">
    <property type="entry name" value="ParB_N"/>
</dbReference>
<feature type="compositionally biased region" description="Acidic residues" evidence="1">
    <location>
        <begin position="541"/>
        <end position="561"/>
    </location>
</feature>
<sequence length="576" mass="62802">MRRGGNPDVADPKTTDQKGVSAMTVTITQPEADAADAAPADSATAAPEQQPEGIAETPQPQEAVMIPLAALIVHPGNVRKNLNLNREFIASIKAEGIIEPLEITASATPGLYNLIDGHRRMAGAFKAKHSAVPCVFKAARADDVAGQFLDMVMTSRHKEKLTTQEEANALFAAYEAGADINRLAKAYGKKETVNAALKAATLPAETQEAAAKTAAEAEYAWTVEQLAALSEFADDAEATARLLEAFNEDQFAWQAERERADRAESSARQEIRELHKTAGVMLYEYDDAPAGLVKLATMPTTGGKGIEPEAHAACPGHVAVFERYGTPRVFYACADSETCEHIDREHFTVPAVPVLPTNAEAVLMDAAKKAEESARRKRVIKGNTDWRAARTVRHKWLADLMARTSLSREDTDAITRWTAENYLRMSWVVSSGISGYVGQADLKAELLGVKNPNWSELTAKASAKRLLLFTFLPLVTAYEKNMHDQQWRTDGRYDYRSEREQAAAWLTFLMSLGYKISPIERAVLEGRDYAPGTPAPAESSLENEDGQDEADDADPQDETAPDENGPGLNRDGSDQD</sequence>
<dbReference type="Gene3D" id="3.90.1530.10">
    <property type="entry name" value="Conserved hypothetical protein from pyrococcus furiosus pfu- 392566-001, ParB domain"/>
    <property type="match status" value="1"/>
</dbReference>
<accession>A0ABP5FRT0</accession>
<dbReference type="InterPro" id="IPR050336">
    <property type="entry name" value="Chromosome_partition/occlusion"/>
</dbReference>
<dbReference type="PANTHER" id="PTHR33375">
    <property type="entry name" value="CHROMOSOME-PARTITIONING PROTEIN PARB-RELATED"/>
    <property type="match status" value="1"/>
</dbReference>
<proteinExistence type="predicted"/>
<dbReference type="Proteomes" id="UP001500751">
    <property type="component" value="Unassembled WGS sequence"/>
</dbReference>
<evidence type="ECO:0000259" key="2">
    <source>
        <dbReference type="SMART" id="SM00470"/>
    </source>
</evidence>
<comment type="caution">
    <text evidence="3">The sequence shown here is derived from an EMBL/GenBank/DDBJ whole genome shotgun (WGS) entry which is preliminary data.</text>
</comment>
<gene>
    <name evidence="3" type="ORF">GCM10009839_34070</name>
</gene>
<evidence type="ECO:0000256" key="1">
    <source>
        <dbReference type="SAM" id="MobiDB-lite"/>
    </source>
</evidence>
<protein>
    <recommendedName>
        <fullName evidence="2">ParB-like N-terminal domain-containing protein</fullName>
    </recommendedName>
</protein>